<gene>
    <name evidence="2" type="ORF">EG328_000557</name>
</gene>
<comment type="caution">
    <text evidence="2">The sequence shown here is derived from an EMBL/GenBank/DDBJ whole genome shotgun (WGS) entry which is preliminary data.</text>
</comment>
<feature type="compositionally biased region" description="Polar residues" evidence="1">
    <location>
        <begin position="240"/>
        <end position="262"/>
    </location>
</feature>
<name>A0A8H3VIH7_VENIN</name>
<organism evidence="2 3">
    <name type="scientific">Venturia inaequalis</name>
    <name type="common">Apple scab fungus</name>
    <dbReference type="NCBI Taxonomy" id="5025"/>
    <lineage>
        <taxon>Eukaryota</taxon>
        <taxon>Fungi</taxon>
        <taxon>Dikarya</taxon>
        <taxon>Ascomycota</taxon>
        <taxon>Pezizomycotina</taxon>
        <taxon>Dothideomycetes</taxon>
        <taxon>Pleosporomycetidae</taxon>
        <taxon>Venturiales</taxon>
        <taxon>Venturiaceae</taxon>
        <taxon>Venturia</taxon>
    </lineage>
</organism>
<feature type="compositionally biased region" description="Polar residues" evidence="1">
    <location>
        <begin position="23"/>
        <end position="49"/>
    </location>
</feature>
<evidence type="ECO:0000256" key="1">
    <source>
        <dbReference type="SAM" id="MobiDB-lite"/>
    </source>
</evidence>
<accession>A0A8H3VIH7</accession>
<evidence type="ECO:0000313" key="2">
    <source>
        <dbReference type="EMBL" id="KAE9988087.1"/>
    </source>
</evidence>
<feature type="compositionally biased region" description="Polar residues" evidence="1">
    <location>
        <begin position="103"/>
        <end position="112"/>
    </location>
</feature>
<feature type="compositionally biased region" description="Polar residues" evidence="1">
    <location>
        <begin position="85"/>
        <end position="96"/>
    </location>
</feature>
<feature type="region of interest" description="Disordered" evidence="1">
    <location>
        <begin position="1"/>
        <end position="54"/>
    </location>
</feature>
<dbReference type="AlphaFoldDB" id="A0A8H3VIH7"/>
<feature type="compositionally biased region" description="Low complexity" evidence="1">
    <location>
        <begin position="182"/>
        <end position="199"/>
    </location>
</feature>
<evidence type="ECO:0000313" key="3">
    <source>
        <dbReference type="Proteomes" id="UP000447873"/>
    </source>
</evidence>
<sequence>MNSSSDTAGDDKSLDQPEAPEPNVTSLPTNTQLTRPRPNDPTNQTSTPTAFLKQRCVTESNVDLAAKQIKPPVEEHQQEKRRKTLQQPSRNITSVLGQEKSEQGPQPLSSPYNAPGVKPQSKNSRLSRRRRTADPLRSPTLKTARRTASSPKTPGAPARPKLVLDQPLLKQDNYVGSQISLKTATKTTEPTTTEATKSTQADKLTKPIPYDRGHPLYPKIKPTKRSPIKILREQHRDQQKLATPTTSTGKSEQQLPQDTQNAIKEDVRLQNQIITKAGSTPAKPSTH</sequence>
<feature type="compositionally biased region" description="Basic and acidic residues" evidence="1">
    <location>
        <begin position="203"/>
        <end position="214"/>
    </location>
</feature>
<reference evidence="2 3" key="1">
    <citation type="submission" date="2018-12" db="EMBL/GenBank/DDBJ databases">
        <title>Venturia inaequalis Genome Resource.</title>
        <authorList>
            <person name="Lichtner F.J."/>
        </authorList>
    </citation>
    <scope>NUCLEOTIDE SEQUENCE [LARGE SCALE GENOMIC DNA]</scope>
    <source>
        <strain evidence="2 3">120213</strain>
    </source>
</reference>
<dbReference type="EMBL" id="WNWS01000011">
    <property type="protein sequence ID" value="KAE9988087.1"/>
    <property type="molecule type" value="Genomic_DNA"/>
</dbReference>
<feature type="compositionally biased region" description="Basic and acidic residues" evidence="1">
    <location>
        <begin position="230"/>
        <end position="239"/>
    </location>
</feature>
<feature type="region of interest" description="Disordered" evidence="1">
    <location>
        <begin position="66"/>
        <end position="264"/>
    </location>
</feature>
<dbReference type="Proteomes" id="UP000447873">
    <property type="component" value="Unassembled WGS sequence"/>
</dbReference>
<protein>
    <submittedName>
        <fullName evidence="2">Uncharacterized protein</fullName>
    </submittedName>
</protein>
<proteinExistence type="predicted"/>